<name>A0AA88QYK3_9ASTE</name>
<dbReference type="CDD" id="cd10316">
    <property type="entry name" value="RGL4_M"/>
    <property type="match status" value="1"/>
</dbReference>
<dbReference type="Gene3D" id="2.60.40.1120">
    <property type="entry name" value="Carboxypeptidase-like, regulatory domain"/>
    <property type="match status" value="1"/>
</dbReference>
<evidence type="ECO:0000313" key="4">
    <source>
        <dbReference type="EMBL" id="KAK2975653.1"/>
    </source>
</evidence>
<dbReference type="AlphaFoldDB" id="A0AA88QYK3"/>
<dbReference type="PANTHER" id="PTHR32018">
    <property type="entry name" value="RHAMNOGALACTURONATE LYASE FAMILY PROTEIN"/>
    <property type="match status" value="1"/>
</dbReference>
<dbReference type="Pfam" id="PF14686">
    <property type="entry name" value="fn3_3"/>
    <property type="match status" value="1"/>
</dbReference>
<dbReference type="GO" id="GO:0030246">
    <property type="term" value="F:carbohydrate binding"/>
    <property type="evidence" value="ECO:0007669"/>
    <property type="project" value="InterPro"/>
</dbReference>
<dbReference type="SUPFAM" id="SSF49452">
    <property type="entry name" value="Starch-binding domain-like"/>
    <property type="match status" value="1"/>
</dbReference>
<organism evidence="4 5">
    <name type="scientific">Escallonia rubra</name>
    <dbReference type="NCBI Taxonomy" id="112253"/>
    <lineage>
        <taxon>Eukaryota</taxon>
        <taxon>Viridiplantae</taxon>
        <taxon>Streptophyta</taxon>
        <taxon>Embryophyta</taxon>
        <taxon>Tracheophyta</taxon>
        <taxon>Spermatophyta</taxon>
        <taxon>Magnoliopsida</taxon>
        <taxon>eudicotyledons</taxon>
        <taxon>Gunneridae</taxon>
        <taxon>Pentapetalae</taxon>
        <taxon>asterids</taxon>
        <taxon>campanulids</taxon>
        <taxon>Escalloniales</taxon>
        <taxon>Escalloniaceae</taxon>
        <taxon>Escallonia</taxon>
    </lineage>
</organism>
<keyword evidence="2" id="KW-0732">Signal</keyword>
<sequence>MGRLLHGLLALFQPLQGTQTIHLQDGPGAHFVIGWVTQEKCYRRLGIAPPGKGRGRGSPAMSQNAAPHLAHSKPLPPRHRTATLLWLGTGRRHFRSSGPDTREDATPHHFSGILSIGYILSRRGDTLSATWRDSPPSQAVIPSPGPPGITTGPDPEISSPASPPSSPTAPSPTLGHGKRQKKAPFVLKDYVCHTAQVLPPPASSTPINDSSSPRYPLANFVSCKSFSTANTQFLDAVSSGSEPRSYKAASHDPKWRVEIDALEANVSLFPTLERRTLGFTMFFSTHYAREHLRLKFSDGEPWKMVFGPVFVYLNSVSHDEDPLTLWADAKEQMSIETESWPYDFPLSEDYLLDDQRGMVSGRLLVRHRYLPMATIRNQLKESACIPTIAFAVLSAKAMIMMARMYQFCKAMLYVQQAKSLPTRVWLAPARDVGSWQTENKGYRFWTQADVEGYFLIKGVLPGNYSLYAWVPGTIGDYKYDAYVKVTPGLNI</sequence>
<dbReference type="PANTHER" id="PTHR32018:SF6">
    <property type="entry name" value="RHAMNOGALACTURONAN ENDOLYASE"/>
    <property type="match status" value="1"/>
</dbReference>
<feature type="compositionally biased region" description="Pro residues" evidence="1">
    <location>
        <begin position="161"/>
        <end position="170"/>
    </location>
</feature>
<dbReference type="InterPro" id="IPR029413">
    <property type="entry name" value="RG-lyase_II"/>
</dbReference>
<comment type="caution">
    <text evidence="4">The sequence shown here is derived from an EMBL/GenBank/DDBJ whole genome shotgun (WGS) entry which is preliminary data.</text>
</comment>
<gene>
    <name evidence="4" type="ORF">RJ640_000678</name>
</gene>
<feature type="chain" id="PRO_5041702223" description="Rhamnogalacturonan lyase domain-containing protein" evidence="2">
    <location>
        <begin position="21"/>
        <end position="491"/>
    </location>
</feature>
<dbReference type="Proteomes" id="UP001187471">
    <property type="component" value="Unassembled WGS sequence"/>
</dbReference>
<keyword evidence="5" id="KW-1185">Reference proteome</keyword>
<feature type="region of interest" description="Disordered" evidence="1">
    <location>
        <begin position="47"/>
        <end position="78"/>
    </location>
</feature>
<feature type="domain" description="Rhamnogalacturonan lyase" evidence="3">
    <location>
        <begin position="427"/>
        <end position="488"/>
    </location>
</feature>
<reference evidence="4" key="1">
    <citation type="submission" date="2022-12" db="EMBL/GenBank/DDBJ databases">
        <title>Draft genome assemblies for two species of Escallonia (Escalloniales).</title>
        <authorList>
            <person name="Chanderbali A."/>
            <person name="Dervinis C."/>
            <person name="Anghel I."/>
            <person name="Soltis D."/>
            <person name="Soltis P."/>
            <person name="Zapata F."/>
        </authorList>
    </citation>
    <scope>NUCLEOTIDE SEQUENCE</scope>
    <source>
        <strain evidence="4">UCBG92.1500</strain>
        <tissue evidence="4">Leaf</tissue>
    </source>
</reference>
<protein>
    <recommendedName>
        <fullName evidence="3">Rhamnogalacturonan lyase domain-containing protein</fullName>
    </recommendedName>
</protein>
<dbReference type="InterPro" id="IPR013784">
    <property type="entry name" value="Carb-bd-like_fold"/>
</dbReference>
<accession>A0AA88QYK3</accession>
<feature type="signal peptide" evidence="2">
    <location>
        <begin position="1"/>
        <end position="20"/>
    </location>
</feature>
<proteinExistence type="predicted"/>
<dbReference type="InterPro" id="IPR051850">
    <property type="entry name" value="Polysacch_Lyase_4"/>
</dbReference>
<feature type="compositionally biased region" description="Low complexity" evidence="1">
    <location>
        <begin position="148"/>
        <end position="160"/>
    </location>
</feature>
<evidence type="ECO:0000313" key="5">
    <source>
        <dbReference type="Proteomes" id="UP001187471"/>
    </source>
</evidence>
<feature type="region of interest" description="Disordered" evidence="1">
    <location>
        <begin position="129"/>
        <end position="180"/>
    </location>
</feature>
<evidence type="ECO:0000259" key="3">
    <source>
        <dbReference type="Pfam" id="PF14686"/>
    </source>
</evidence>
<dbReference type="EMBL" id="JAVXUO010002169">
    <property type="protein sequence ID" value="KAK2975653.1"/>
    <property type="molecule type" value="Genomic_DNA"/>
</dbReference>
<evidence type="ECO:0000256" key="2">
    <source>
        <dbReference type="SAM" id="SignalP"/>
    </source>
</evidence>
<evidence type="ECO:0000256" key="1">
    <source>
        <dbReference type="SAM" id="MobiDB-lite"/>
    </source>
</evidence>